<reference evidence="1 2" key="1">
    <citation type="submission" date="2023-01" db="EMBL/GenBank/DDBJ databases">
        <authorList>
            <person name="Kreplak J."/>
        </authorList>
    </citation>
    <scope>NUCLEOTIDE SEQUENCE [LARGE SCALE GENOMIC DNA]</scope>
</reference>
<proteinExistence type="predicted"/>
<keyword evidence="2" id="KW-1185">Reference proteome</keyword>
<gene>
    <name evidence="1" type="ORF">VFH_U065680</name>
</gene>
<comment type="caution">
    <text evidence="1">The sequence shown here is derived from an EMBL/GenBank/DDBJ whole genome shotgun (WGS) entry which is preliminary data.</text>
</comment>
<dbReference type="AlphaFoldDB" id="A0AAV0YI71"/>
<sequence length="124" mass="13712">MSMALIVASTSAIGVQISAVVTSLMIFSNTTLVKMSRGDSLLNFIKVGSSKWDRLSEGDEKNTHTLLFCLSIIHLSRGPITLGEFVAAVANEDWDFFKILSTNDRRSLFADASRTLKEKREVLE</sequence>
<name>A0AAV0YI71_VICFA</name>
<accession>A0AAV0YI71</accession>
<dbReference type="Proteomes" id="UP001157006">
    <property type="component" value="Unassembled WGS sequence"/>
</dbReference>
<protein>
    <submittedName>
        <fullName evidence="1">Uncharacterized protein</fullName>
    </submittedName>
</protein>
<evidence type="ECO:0000313" key="1">
    <source>
        <dbReference type="EMBL" id="CAI8584238.1"/>
    </source>
</evidence>
<organism evidence="1 2">
    <name type="scientific">Vicia faba</name>
    <name type="common">Broad bean</name>
    <name type="synonym">Faba vulgaris</name>
    <dbReference type="NCBI Taxonomy" id="3906"/>
    <lineage>
        <taxon>Eukaryota</taxon>
        <taxon>Viridiplantae</taxon>
        <taxon>Streptophyta</taxon>
        <taxon>Embryophyta</taxon>
        <taxon>Tracheophyta</taxon>
        <taxon>Spermatophyta</taxon>
        <taxon>Magnoliopsida</taxon>
        <taxon>eudicotyledons</taxon>
        <taxon>Gunneridae</taxon>
        <taxon>Pentapetalae</taxon>
        <taxon>rosids</taxon>
        <taxon>fabids</taxon>
        <taxon>Fabales</taxon>
        <taxon>Fabaceae</taxon>
        <taxon>Papilionoideae</taxon>
        <taxon>50 kb inversion clade</taxon>
        <taxon>NPAAA clade</taxon>
        <taxon>Hologalegina</taxon>
        <taxon>IRL clade</taxon>
        <taxon>Fabeae</taxon>
        <taxon>Vicia</taxon>
    </lineage>
</organism>
<evidence type="ECO:0000313" key="2">
    <source>
        <dbReference type="Proteomes" id="UP001157006"/>
    </source>
</evidence>
<dbReference type="EMBL" id="CATIWC010001553">
    <property type="protein sequence ID" value="CAI8584238.1"/>
    <property type="molecule type" value="Genomic_DNA"/>
</dbReference>